<dbReference type="Pfam" id="PF05225">
    <property type="entry name" value="HTH_psq"/>
    <property type="match status" value="1"/>
</dbReference>
<evidence type="ECO:0000313" key="5">
    <source>
        <dbReference type="Proteomes" id="UP000053732"/>
    </source>
</evidence>
<evidence type="ECO:0000313" key="4">
    <source>
        <dbReference type="EMBL" id="CRL29607.1"/>
    </source>
</evidence>
<evidence type="ECO:0000256" key="2">
    <source>
        <dbReference type="ARBA" id="ARBA00023242"/>
    </source>
</evidence>
<reference evidence="4 5" key="1">
    <citation type="journal article" date="2014" name="Nat. Commun.">
        <title>Multiple recent horizontal transfers of a large genomic region in cheese making fungi.</title>
        <authorList>
            <person name="Cheeseman K."/>
            <person name="Ropars J."/>
            <person name="Renault P."/>
            <person name="Dupont J."/>
            <person name="Gouzy J."/>
            <person name="Branca A."/>
            <person name="Abraham A.L."/>
            <person name="Ceppi M."/>
            <person name="Conseiller E."/>
            <person name="Debuchy R."/>
            <person name="Malagnac F."/>
            <person name="Goarin A."/>
            <person name="Silar P."/>
            <person name="Lacoste S."/>
            <person name="Sallet E."/>
            <person name="Bensimon A."/>
            <person name="Giraud T."/>
            <person name="Brygoo Y."/>
        </authorList>
    </citation>
    <scope>NUCLEOTIDE SEQUENCE [LARGE SCALE GENOMIC DNA]</scope>
    <source>
        <strain evidence="5">FM 013</strain>
    </source>
</reference>
<protein>
    <submittedName>
        <fullName evidence="4">Pogo transposase / Cenp-B / PDC2, DNA-binding HTH domain</fullName>
    </submittedName>
</protein>
<feature type="domain" description="HTH CENPB-type" evidence="3">
    <location>
        <begin position="60"/>
        <end position="132"/>
    </location>
</feature>
<keyword evidence="5" id="KW-1185">Reference proteome</keyword>
<dbReference type="Proteomes" id="UP000053732">
    <property type="component" value="Unassembled WGS sequence"/>
</dbReference>
<dbReference type="PROSITE" id="PS51253">
    <property type="entry name" value="HTH_CENPB"/>
    <property type="match status" value="1"/>
</dbReference>
<dbReference type="AlphaFoldDB" id="A0A0G4PT73"/>
<dbReference type="InterPro" id="IPR009057">
    <property type="entry name" value="Homeodomain-like_sf"/>
</dbReference>
<dbReference type="InterPro" id="IPR007889">
    <property type="entry name" value="HTH_Psq"/>
</dbReference>
<gene>
    <name evidence="4" type="ORF">PCAMFM013_S038g000010</name>
</gene>
<evidence type="ECO:0000259" key="3">
    <source>
        <dbReference type="PROSITE" id="PS51253"/>
    </source>
</evidence>
<keyword evidence="1 4" id="KW-0238">DNA-binding</keyword>
<accession>A0A0G4PT73</accession>
<dbReference type="InterPro" id="IPR006600">
    <property type="entry name" value="HTH_CenpB_DNA-bd_dom"/>
</dbReference>
<name>A0A0G4PT73_PENC3</name>
<organism evidence="4 5">
    <name type="scientific">Penicillium camemberti (strain FM 013)</name>
    <dbReference type="NCBI Taxonomy" id="1429867"/>
    <lineage>
        <taxon>Eukaryota</taxon>
        <taxon>Fungi</taxon>
        <taxon>Dikarya</taxon>
        <taxon>Ascomycota</taxon>
        <taxon>Pezizomycotina</taxon>
        <taxon>Eurotiomycetes</taxon>
        <taxon>Eurotiomycetidae</taxon>
        <taxon>Eurotiales</taxon>
        <taxon>Aspergillaceae</taxon>
        <taxon>Penicillium</taxon>
    </lineage>
</organism>
<dbReference type="STRING" id="1429867.A0A0G4PT73"/>
<dbReference type="SMART" id="SM00674">
    <property type="entry name" value="CENPB"/>
    <property type="match status" value="1"/>
</dbReference>
<evidence type="ECO:0000256" key="1">
    <source>
        <dbReference type="ARBA" id="ARBA00023125"/>
    </source>
</evidence>
<dbReference type="Pfam" id="PF03221">
    <property type="entry name" value="HTH_Tnp_Tc5"/>
    <property type="match status" value="1"/>
</dbReference>
<dbReference type="Gene3D" id="1.10.10.60">
    <property type="entry name" value="Homeodomain-like"/>
    <property type="match status" value="1"/>
</dbReference>
<sequence length="157" mass="18115">MPPIRPQSSRNSIEKEGRILLAIQAIQNKEISAIREAARRFQVPESTLRTRLRGITFRAETRANGHKLTQIEEESLQKWILSMDSRGSAPRPSTVREMANLLLEKRGTTPVVSVGKNWVTEFVKRHPLLSSRFSKRYNYERAKCEDPKVIGEWFNLV</sequence>
<dbReference type="GO" id="GO:0003677">
    <property type="term" value="F:DNA binding"/>
    <property type="evidence" value="ECO:0007669"/>
    <property type="project" value="UniProtKB-KW"/>
</dbReference>
<proteinExistence type="predicted"/>
<dbReference type="SUPFAM" id="SSF46689">
    <property type="entry name" value="Homeodomain-like"/>
    <property type="match status" value="1"/>
</dbReference>
<keyword evidence="2" id="KW-0539">Nucleus</keyword>
<dbReference type="EMBL" id="HG793171">
    <property type="protein sequence ID" value="CRL29607.1"/>
    <property type="molecule type" value="Genomic_DNA"/>
</dbReference>